<gene>
    <name evidence="2" type="ORF">SH1V18_08830</name>
</gene>
<keyword evidence="1" id="KW-0732">Signal</keyword>
<organism evidence="2 3">
    <name type="scientific">Vallitalea longa</name>
    <dbReference type="NCBI Taxonomy" id="2936439"/>
    <lineage>
        <taxon>Bacteria</taxon>
        <taxon>Bacillati</taxon>
        <taxon>Bacillota</taxon>
        <taxon>Clostridia</taxon>
        <taxon>Lachnospirales</taxon>
        <taxon>Vallitaleaceae</taxon>
        <taxon>Vallitalea</taxon>
    </lineage>
</organism>
<feature type="signal peptide" evidence="1">
    <location>
        <begin position="1"/>
        <end position="22"/>
    </location>
</feature>
<dbReference type="Proteomes" id="UP001144256">
    <property type="component" value="Unassembled WGS sequence"/>
</dbReference>
<dbReference type="SUPFAM" id="SSF49785">
    <property type="entry name" value="Galactose-binding domain-like"/>
    <property type="match status" value="1"/>
</dbReference>
<dbReference type="SUPFAM" id="SSF53850">
    <property type="entry name" value="Periplasmic binding protein-like II"/>
    <property type="match status" value="1"/>
</dbReference>
<evidence type="ECO:0000313" key="2">
    <source>
        <dbReference type="EMBL" id="GKX28403.1"/>
    </source>
</evidence>
<dbReference type="PANTHER" id="PTHR43649:SF27">
    <property type="entry name" value="EXTRACELLULAR SOLUTE-BINDING PROTEIN FAMILY 1"/>
    <property type="match status" value="1"/>
</dbReference>
<comment type="caution">
    <text evidence="2">The sequence shown here is derived from an EMBL/GenBank/DDBJ whole genome shotgun (WGS) entry which is preliminary data.</text>
</comment>
<dbReference type="PANTHER" id="PTHR43649">
    <property type="entry name" value="ARABINOSE-BINDING PROTEIN-RELATED"/>
    <property type="match status" value="1"/>
</dbReference>
<sequence length="996" mass="115483">MKKWILLVCSVLIVVCTIIVNTKENESDVDVLASIDSSNSIKAVEEYTDTYTGETNYYNINKKWTADVIPVSSKEYMIESKKTRGGNIYSKNDNYDYGSDVKYLEPGDNISFEVDIPEESLYEIWLDYYIMDNTYLRPEIQITVNDKKQYNEANKIELPMKWQVIKPIDEEKYDRYGDELTPKSVKKMMWDNVPCQDPNFFYIEPLKFKLDKGINKIDITVNEGYLLLGDINMKNTIKEISTYEQYISNIKKERKPLNKMVIIEAEDMSIKSRQSIRAKYIRDPSITPYAYKNRVLNVLDGASFGDSGDKVIYRFNIEESGFYNLSMKYSQDTNNGLSTHRRISIDGEVPFGELTYYDFRYTSNWKNETLSDKEGNPYDIYLEKGEHMLALSIDNTKVRDIYHELLNTLDSIEAISKEIKKLTGGLVDKERKWKISKYIPEIRTYLDGIYKKIDIQKTALIEYTGDKDLPIISELNIAMNYIEDFIEDPEDLPHYMSKFNDGESSAYGRINAILPTLIYNPMHLDKIYIHNDKKIAGAKSPFVTKAKENVKSFFYSFLDPKYNKSDKVDDDTIEIWVNKSRLYVEIMQRMIDEQFTPETGIKVNLSLLPDENKIILSNSAQNTPDAAIGISHTKPFEFAIRGIVEDLRGYEEFFDLAEQFDKSAFIPFIYDKGVYAIPETQDVKLLFYRKDILDFLGVKPPQTWEDVTSLIPILKKYDMNFYTPLGSDSSLKGLDTTTPFIYQFGGRLYDSTGSKTIINEKNSYEAFEFMTDLFTVYNVPITTSNFYQKFRNGKTPVGIGDANTYIQLKYAAPELSGQWGILPIPGIENSEGVIERWDPTYGTSSIIFNNSSKKEASWEFIKWWSSAEIQSDFSYAIQSTLGDKFLYMTANIEGFRRSAWPTDSKKVILEQWKWIQTTGKVPGDYMLEREISNAWNKVVFDGENPRIALDDAVATINREFKRKLKEFGYIEDDKLVKKYIVPDIHNVEKWVRQNEE</sequence>
<evidence type="ECO:0000313" key="3">
    <source>
        <dbReference type="Proteomes" id="UP001144256"/>
    </source>
</evidence>
<protein>
    <submittedName>
        <fullName evidence="2">ABC transporter substrate-binding protein</fullName>
    </submittedName>
</protein>
<name>A0A9W5Y9R2_9FIRM</name>
<dbReference type="RefSeq" id="WP_281812628.1">
    <property type="nucleotide sequence ID" value="NZ_BRLB01000001.1"/>
</dbReference>
<keyword evidence="3" id="KW-1185">Reference proteome</keyword>
<feature type="chain" id="PRO_5040891113" evidence="1">
    <location>
        <begin position="23"/>
        <end position="996"/>
    </location>
</feature>
<proteinExistence type="predicted"/>
<accession>A0A9W5Y9R2</accession>
<reference evidence="2" key="1">
    <citation type="submission" date="2022-06" db="EMBL/GenBank/DDBJ databases">
        <title>Vallitalea longa sp. nov., an anaerobic bacterium isolated from marine sediment.</title>
        <authorList>
            <person name="Hirano S."/>
            <person name="Terahara T."/>
            <person name="Mori K."/>
            <person name="Hamada M."/>
            <person name="Matsumoto R."/>
            <person name="Kobayashi T."/>
        </authorList>
    </citation>
    <scope>NUCLEOTIDE SEQUENCE</scope>
    <source>
        <strain evidence="2">SH18-1</strain>
    </source>
</reference>
<dbReference type="EMBL" id="BRLB01000001">
    <property type="protein sequence ID" value="GKX28403.1"/>
    <property type="molecule type" value="Genomic_DNA"/>
</dbReference>
<dbReference type="InterPro" id="IPR050490">
    <property type="entry name" value="Bact_solute-bd_prot1"/>
</dbReference>
<dbReference type="AlphaFoldDB" id="A0A9W5Y9R2"/>
<dbReference type="Pfam" id="PF01547">
    <property type="entry name" value="SBP_bac_1"/>
    <property type="match status" value="1"/>
</dbReference>
<dbReference type="Gene3D" id="2.60.120.260">
    <property type="entry name" value="Galactose-binding domain-like"/>
    <property type="match status" value="2"/>
</dbReference>
<dbReference type="InterPro" id="IPR006059">
    <property type="entry name" value="SBP"/>
</dbReference>
<dbReference type="Gene3D" id="3.40.190.10">
    <property type="entry name" value="Periplasmic binding protein-like II"/>
    <property type="match status" value="1"/>
</dbReference>
<dbReference type="InterPro" id="IPR008979">
    <property type="entry name" value="Galactose-bd-like_sf"/>
</dbReference>
<evidence type="ECO:0000256" key="1">
    <source>
        <dbReference type="SAM" id="SignalP"/>
    </source>
</evidence>